<gene>
    <name evidence="1" type="ORF">MG293_007366</name>
</gene>
<evidence type="ECO:0000313" key="2">
    <source>
        <dbReference type="Proteomes" id="UP001214576"/>
    </source>
</evidence>
<organism evidence="1 2">
    <name type="scientific">Ovis ammon polii</name>
    <dbReference type="NCBI Taxonomy" id="230172"/>
    <lineage>
        <taxon>Eukaryota</taxon>
        <taxon>Metazoa</taxon>
        <taxon>Chordata</taxon>
        <taxon>Craniata</taxon>
        <taxon>Vertebrata</taxon>
        <taxon>Euteleostomi</taxon>
        <taxon>Mammalia</taxon>
        <taxon>Eutheria</taxon>
        <taxon>Laurasiatheria</taxon>
        <taxon>Artiodactyla</taxon>
        <taxon>Ruminantia</taxon>
        <taxon>Pecora</taxon>
        <taxon>Bovidae</taxon>
        <taxon>Caprinae</taxon>
        <taxon>Ovis</taxon>
    </lineage>
</organism>
<dbReference type="PANTHER" id="PTHR28457">
    <property type="entry name" value="COILED-COIL DOMAIN-CONTAINING PROTEIN 189"/>
    <property type="match status" value="1"/>
</dbReference>
<proteinExistence type="predicted"/>
<dbReference type="Pfam" id="PF14769">
    <property type="entry name" value="CLAMP"/>
    <property type="match status" value="1"/>
</dbReference>
<keyword evidence="2" id="KW-1185">Reference proteome</keyword>
<dbReference type="InterPro" id="IPR032727">
    <property type="entry name" value="CLAMP"/>
</dbReference>
<sequence>MLAKANSGGPTSDPKQLSVDDLPATRYGGMAYVSAIRGHKTIGSACLCKVNTSRHISIRPQAFVMLYRVLPSTKAMWLTLKKPEGREHLRRLLNWEEFDELRDSRRSILLDTLYESIIFAVGKGFPWGEVAQVVKFTEELLKETKGCSVTEAVTILGNKLRDHQGQFNTTHLLALCDYFHNTFIRHYKLYQYVLGQDRDVNLTVTNLEVCMPPQPLPLAEGKDREVWKHEQQLEGLSTAEVQKRTHMLLLKGALRLEQQHLLRETFSRLPGRQHQTLNREELEKLINEAIHIQIECLKELLQYEIQITFDILDLKLQKKTLNLKAPIPPLVPIAGQSGQDEALKLSKTNKGKKAKAKK</sequence>
<accession>A0AAD4UCA8</accession>
<comment type="caution">
    <text evidence="1">The sequence shown here is derived from an EMBL/GenBank/DDBJ whole genome shotgun (WGS) entry which is preliminary data.</text>
</comment>
<protein>
    <submittedName>
        <fullName evidence="1">Uncharacterized protein</fullName>
    </submittedName>
</protein>
<reference evidence="1" key="1">
    <citation type="submission" date="2022-03" db="EMBL/GenBank/DDBJ databases">
        <title>Genomic analyses of argali, domestic sheep and their hybrids provide insights into chromosomal evolution, heterosis and genetic basis of agronomic traits.</title>
        <authorList>
            <person name="Li M."/>
        </authorList>
    </citation>
    <scope>NUCLEOTIDE SEQUENCE</scope>
    <source>
        <strain evidence="1">CAU-MHL-2022a</strain>
        <tissue evidence="1">Skin</tissue>
    </source>
</reference>
<dbReference type="AlphaFoldDB" id="A0AAD4UCA8"/>
<evidence type="ECO:0000313" key="1">
    <source>
        <dbReference type="EMBL" id="KAI4541987.1"/>
    </source>
</evidence>
<name>A0AAD4UCA8_OVIAM</name>
<dbReference type="PANTHER" id="PTHR28457:SF2">
    <property type="entry name" value="SIMILAR TO 4930578I06RIK PROTEIN"/>
    <property type="match status" value="1"/>
</dbReference>
<dbReference type="EMBL" id="JAKZEL010000007">
    <property type="protein sequence ID" value="KAI4541987.1"/>
    <property type="molecule type" value="Genomic_DNA"/>
</dbReference>
<dbReference type="Proteomes" id="UP001214576">
    <property type="component" value="Unassembled WGS sequence"/>
</dbReference>